<comment type="subcellular location">
    <subcellularLocation>
        <location evidence="1">Cell membrane</location>
        <topology evidence="1">Multi-pass membrane protein</topology>
    </subcellularLocation>
</comment>
<reference evidence="9 10" key="1">
    <citation type="submission" date="2019-07" db="EMBL/GenBank/DDBJ databases">
        <title>Whole genome shotgun sequence of Cellulomonas aerilata NBRC 106308.</title>
        <authorList>
            <person name="Hosoyama A."/>
            <person name="Uohara A."/>
            <person name="Ohji S."/>
            <person name="Ichikawa N."/>
        </authorList>
    </citation>
    <scope>NUCLEOTIDE SEQUENCE [LARGE SCALE GENOMIC DNA]</scope>
    <source>
        <strain evidence="9 10">NBRC 106308</strain>
    </source>
</reference>
<accession>A0A512D7U2</accession>
<gene>
    <name evidence="9" type="ORF">CAE01nite_02710</name>
</gene>
<feature type="transmembrane region" description="Helical" evidence="7">
    <location>
        <begin position="463"/>
        <end position="487"/>
    </location>
</feature>
<evidence type="ECO:0000256" key="7">
    <source>
        <dbReference type="SAM" id="Phobius"/>
    </source>
</evidence>
<evidence type="ECO:0000256" key="2">
    <source>
        <dbReference type="ARBA" id="ARBA00022475"/>
    </source>
</evidence>
<keyword evidence="10" id="KW-1185">Reference proteome</keyword>
<feature type="transmembrane region" description="Helical" evidence="7">
    <location>
        <begin position="628"/>
        <end position="650"/>
    </location>
</feature>
<evidence type="ECO:0000256" key="6">
    <source>
        <dbReference type="SAM" id="MobiDB-lite"/>
    </source>
</evidence>
<dbReference type="InterPro" id="IPR019108">
    <property type="entry name" value="Caa3_assmbl_CtaG-rel"/>
</dbReference>
<evidence type="ECO:0000256" key="5">
    <source>
        <dbReference type="ARBA" id="ARBA00023136"/>
    </source>
</evidence>
<feature type="transmembrane region" description="Helical" evidence="7">
    <location>
        <begin position="111"/>
        <end position="132"/>
    </location>
</feature>
<dbReference type="GO" id="GO:0005886">
    <property type="term" value="C:plasma membrane"/>
    <property type="evidence" value="ECO:0007669"/>
    <property type="project" value="UniProtKB-SubCell"/>
</dbReference>
<keyword evidence="4 7" id="KW-1133">Transmembrane helix</keyword>
<dbReference type="InterPro" id="IPR008457">
    <property type="entry name" value="Cu-R_CopD_dom"/>
</dbReference>
<dbReference type="RefSeq" id="WP_246130933.1">
    <property type="nucleotide sequence ID" value="NZ_BAAARM010000001.1"/>
</dbReference>
<dbReference type="GO" id="GO:0006825">
    <property type="term" value="P:copper ion transport"/>
    <property type="evidence" value="ECO:0007669"/>
    <property type="project" value="InterPro"/>
</dbReference>
<feature type="transmembrane region" description="Helical" evidence="7">
    <location>
        <begin position="508"/>
        <end position="531"/>
    </location>
</feature>
<feature type="region of interest" description="Disordered" evidence="6">
    <location>
        <begin position="686"/>
        <end position="706"/>
    </location>
</feature>
<evidence type="ECO:0000313" key="9">
    <source>
        <dbReference type="EMBL" id="GEO32546.1"/>
    </source>
</evidence>
<evidence type="ECO:0000256" key="1">
    <source>
        <dbReference type="ARBA" id="ARBA00004651"/>
    </source>
</evidence>
<evidence type="ECO:0000259" key="8">
    <source>
        <dbReference type="Pfam" id="PF05425"/>
    </source>
</evidence>
<dbReference type="Pfam" id="PF09678">
    <property type="entry name" value="Caa3_CtaG"/>
    <property type="match status" value="1"/>
</dbReference>
<feature type="transmembrane region" description="Helical" evidence="7">
    <location>
        <begin position="53"/>
        <end position="72"/>
    </location>
</feature>
<feature type="transmembrane region" description="Helical" evidence="7">
    <location>
        <begin position="543"/>
        <end position="567"/>
    </location>
</feature>
<dbReference type="InterPro" id="IPR032694">
    <property type="entry name" value="CopC/D"/>
</dbReference>
<dbReference type="Proteomes" id="UP000321181">
    <property type="component" value="Unassembled WGS sequence"/>
</dbReference>
<feature type="transmembrane region" description="Helical" evidence="7">
    <location>
        <begin position="427"/>
        <end position="451"/>
    </location>
</feature>
<organism evidence="9 10">
    <name type="scientific">Cellulomonas aerilata</name>
    <dbReference type="NCBI Taxonomy" id="515326"/>
    <lineage>
        <taxon>Bacteria</taxon>
        <taxon>Bacillati</taxon>
        <taxon>Actinomycetota</taxon>
        <taxon>Actinomycetes</taxon>
        <taxon>Micrococcales</taxon>
        <taxon>Cellulomonadaceae</taxon>
        <taxon>Cellulomonas</taxon>
    </lineage>
</organism>
<dbReference type="PANTHER" id="PTHR34820:SF4">
    <property type="entry name" value="INNER MEMBRANE PROTEIN YEBZ"/>
    <property type="match status" value="1"/>
</dbReference>
<dbReference type="EMBL" id="BJYY01000001">
    <property type="protein sequence ID" value="GEO32546.1"/>
    <property type="molecule type" value="Genomic_DNA"/>
</dbReference>
<feature type="transmembrane region" description="Helical" evidence="7">
    <location>
        <begin position="397"/>
        <end position="415"/>
    </location>
</feature>
<feature type="transmembrane region" description="Helical" evidence="7">
    <location>
        <begin position="579"/>
        <end position="608"/>
    </location>
</feature>
<evidence type="ECO:0000256" key="3">
    <source>
        <dbReference type="ARBA" id="ARBA00022692"/>
    </source>
</evidence>
<keyword evidence="2" id="KW-1003">Cell membrane</keyword>
<dbReference type="PANTHER" id="PTHR34820">
    <property type="entry name" value="INNER MEMBRANE PROTEIN YEBZ"/>
    <property type="match status" value="1"/>
</dbReference>
<feature type="transmembrane region" description="Helical" evidence="7">
    <location>
        <begin position="152"/>
        <end position="171"/>
    </location>
</feature>
<protein>
    <submittedName>
        <fullName evidence="9">Copper resistance protein D</fullName>
    </submittedName>
</protein>
<dbReference type="Pfam" id="PF05425">
    <property type="entry name" value="CopD"/>
    <property type="match status" value="1"/>
</dbReference>
<comment type="caution">
    <text evidence="9">The sequence shown here is derived from an EMBL/GenBank/DDBJ whole genome shotgun (WGS) entry which is preliminary data.</text>
</comment>
<sequence length="706" mass="73847">MLTRWNLPRLGLLAVAGVAAVVVGLLVSGAAGRPVLGDPGALVRWGLPVTETLVELAAALTLGSLVLAVGILPRRADLGREPVDAPASAEARRAARRATSGAVVDGRAYPAVLTLAGAAAAAWTALSVVQLVLSYARIAGRPLGGPTFGSELALFVGQVSLGRTLLGITIVAALTSALALLVATPTGAAWAALLALVALVLQSQTGHASGASNHELAVSSLFLHLVGAAVWVGGLAALAVLNRRLGADVGPAVARYSPVAAWCFAAVALSGVVNAALRVGSWDGLGSVYGALLVAKVVLLVMLGAAGWSYRRSVIPRLTGPDGDRAPGATGLLWRLVALELVLMGLVSGVAVALASTAPPVPDDPVTDPTPAEIVTGHPLPPEPVGTAWWTQWRWDILLAAGCLAAVVVYVRWVLRLRRRGDAWPWARTASWVAGMVLIAWATSGGLATYGHVLFSVHMVQHMVLAMVAPIFLALAAPVTLALRALPGRRDDSRGPREWVLTLVNSRVAQFLSLPLVAAANFVVSMLAFYYTGLFELSLRHYVGHLAMVVHFTVAGYLFVNALIGVDPAPHRPAYPQRLLLLLGTMAFHAFFGVTLMSGEVLLVPDWFGVLGRDWGPSALEDQQRGGAIAWGIGEAPTIALAIIVALSWSRDDERVARRRDRRVDRDGDVEMDEYNAMLARLAKDPAGRATAGDAARSPGGDAARD</sequence>
<keyword evidence="3 7" id="KW-0812">Transmembrane</keyword>
<dbReference type="AlphaFoldDB" id="A0A512D7U2"/>
<feature type="transmembrane region" description="Helical" evidence="7">
    <location>
        <begin position="178"/>
        <end position="201"/>
    </location>
</feature>
<feature type="domain" description="Copper resistance protein D" evidence="8">
    <location>
        <begin position="252"/>
        <end position="354"/>
    </location>
</feature>
<feature type="transmembrane region" description="Helical" evidence="7">
    <location>
        <begin position="289"/>
        <end position="311"/>
    </location>
</feature>
<feature type="transmembrane region" description="Helical" evidence="7">
    <location>
        <begin position="253"/>
        <end position="277"/>
    </location>
</feature>
<evidence type="ECO:0000256" key="4">
    <source>
        <dbReference type="ARBA" id="ARBA00022989"/>
    </source>
</evidence>
<name>A0A512D7U2_9CELL</name>
<feature type="transmembrane region" description="Helical" evidence="7">
    <location>
        <begin position="221"/>
        <end position="241"/>
    </location>
</feature>
<proteinExistence type="predicted"/>
<feature type="transmembrane region" description="Helical" evidence="7">
    <location>
        <begin position="332"/>
        <end position="355"/>
    </location>
</feature>
<keyword evidence="5 7" id="KW-0472">Membrane</keyword>
<evidence type="ECO:0000313" key="10">
    <source>
        <dbReference type="Proteomes" id="UP000321181"/>
    </source>
</evidence>